<feature type="region of interest" description="Disordered" evidence="1">
    <location>
        <begin position="1"/>
        <end position="25"/>
    </location>
</feature>
<accession>A0ABD2Z7Q2</accession>
<keyword evidence="4" id="KW-1185">Reference proteome</keyword>
<name>A0ABD2Z7Q2_9GENT</name>
<sequence length="105" mass="10989">MAHGGTHGQVPPTAETSPTHGGTNGQVLVVEASVTRGCTQESVIHHSQGSLYQETLQGIFGSARARLLLGQELAGKIIQQSTGNVHGKEGSPSSITRINKQEVSY</sequence>
<dbReference type="EMBL" id="JBJUIK010000011">
    <property type="protein sequence ID" value="KAL3514362.1"/>
    <property type="molecule type" value="Genomic_DNA"/>
</dbReference>
<dbReference type="AlphaFoldDB" id="A0ABD2Z7Q2"/>
<protein>
    <submittedName>
        <fullName evidence="2">Uncharacterized protein</fullName>
    </submittedName>
</protein>
<comment type="caution">
    <text evidence="2">The sequence shown here is derived from an EMBL/GenBank/DDBJ whole genome shotgun (WGS) entry which is preliminary data.</text>
</comment>
<reference evidence="2 4" key="1">
    <citation type="submission" date="2024-11" db="EMBL/GenBank/DDBJ databases">
        <title>A near-complete genome assembly of Cinchona calisaya.</title>
        <authorList>
            <person name="Lian D.C."/>
            <person name="Zhao X.W."/>
            <person name="Wei L."/>
        </authorList>
    </citation>
    <scope>NUCLEOTIDE SEQUENCE [LARGE SCALE GENOMIC DNA]</scope>
    <source>
        <tissue evidence="2">Nenye</tissue>
    </source>
</reference>
<proteinExistence type="predicted"/>
<evidence type="ECO:0000313" key="3">
    <source>
        <dbReference type="EMBL" id="KAL3514362.1"/>
    </source>
</evidence>
<dbReference type="Proteomes" id="UP001630127">
    <property type="component" value="Unassembled WGS sequence"/>
</dbReference>
<feature type="compositionally biased region" description="Polar residues" evidence="1">
    <location>
        <begin position="91"/>
        <end position="105"/>
    </location>
</feature>
<evidence type="ECO:0000313" key="4">
    <source>
        <dbReference type="Proteomes" id="UP001630127"/>
    </source>
</evidence>
<organism evidence="2 4">
    <name type="scientific">Cinchona calisaya</name>
    <dbReference type="NCBI Taxonomy" id="153742"/>
    <lineage>
        <taxon>Eukaryota</taxon>
        <taxon>Viridiplantae</taxon>
        <taxon>Streptophyta</taxon>
        <taxon>Embryophyta</taxon>
        <taxon>Tracheophyta</taxon>
        <taxon>Spermatophyta</taxon>
        <taxon>Magnoliopsida</taxon>
        <taxon>eudicotyledons</taxon>
        <taxon>Gunneridae</taxon>
        <taxon>Pentapetalae</taxon>
        <taxon>asterids</taxon>
        <taxon>lamiids</taxon>
        <taxon>Gentianales</taxon>
        <taxon>Rubiaceae</taxon>
        <taxon>Cinchonoideae</taxon>
        <taxon>Cinchoneae</taxon>
        <taxon>Cinchona</taxon>
    </lineage>
</organism>
<evidence type="ECO:0000256" key="1">
    <source>
        <dbReference type="SAM" id="MobiDB-lite"/>
    </source>
</evidence>
<evidence type="ECO:0000313" key="2">
    <source>
        <dbReference type="EMBL" id="KAL3514360.1"/>
    </source>
</evidence>
<dbReference type="EMBL" id="JBJUIK010000011">
    <property type="protein sequence ID" value="KAL3514360.1"/>
    <property type="molecule type" value="Genomic_DNA"/>
</dbReference>
<feature type="region of interest" description="Disordered" evidence="1">
    <location>
        <begin position="82"/>
        <end position="105"/>
    </location>
</feature>
<gene>
    <name evidence="2" type="ORF">ACH5RR_027077</name>
    <name evidence="3" type="ORF">ACH5RR_027079</name>
</gene>